<evidence type="ECO:0008006" key="3">
    <source>
        <dbReference type="Google" id="ProtNLM"/>
    </source>
</evidence>
<evidence type="ECO:0000313" key="2">
    <source>
        <dbReference type="Proteomes" id="UP001604277"/>
    </source>
</evidence>
<comment type="caution">
    <text evidence="1">The sequence shown here is derived from an EMBL/GenBank/DDBJ whole genome shotgun (WGS) entry which is preliminary data.</text>
</comment>
<sequence>MAMWKMKTAWEILGGPSEVGKLLFGKLEKPLSLIEVELDLAILEKLPISSAIAAASVHKYWTSAWEKAADNAELLEMLKLAEMYTSQSHVLNCKLYKVLAIKIDELHSTVVGAEDIDEFHLKKKIFHSSLAVFRGCQDEGRVQDKHG</sequence>
<organism evidence="1 2">
    <name type="scientific">Forsythia ovata</name>
    <dbReference type="NCBI Taxonomy" id="205694"/>
    <lineage>
        <taxon>Eukaryota</taxon>
        <taxon>Viridiplantae</taxon>
        <taxon>Streptophyta</taxon>
        <taxon>Embryophyta</taxon>
        <taxon>Tracheophyta</taxon>
        <taxon>Spermatophyta</taxon>
        <taxon>Magnoliopsida</taxon>
        <taxon>eudicotyledons</taxon>
        <taxon>Gunneridae</taxon>
        <taxon>Pentapetalae</taxon>
        <taxon>asterids</taxon>
        <taxon>lamiids</taxon>
        <taxon>Lamiales</taxon>
        <taxon>Oleaceae</taxon>
        <taxon>Forsythieae</taxon>
        <taxon>Forsythia</taxon>
    </lineage>
</organism>
<keyword evidence="2" id="KW-1185">Reference proteome</keyword>
<protein>
    <recommendedName>
        <fullName evidence="3">F-box protein</fullName>
    </recommendedName>
</protein>
<dbReference type="Proteomes" id="UP001604277">
    <property type="component" value="Unassembled WGS sequence"/>
</dbReference>
<reference evidence="2" key="1">
    <citation type="submission" date="2024-07" db="EMBL/GenBank/DDBJ databases">
        <title>Two chromosome-level genome assemblies of Korean endemic species Abeliophyllum distichum and Forsythia ovata (Oleaceae).</title>
        <authorList>
            <person name="Jang H."/>
        </authorList>
    </citation>
    <scope>NUCLEOTIDE SEQUENCE [LARGE SCALE GENOMIC DNA]</scope>
</reference>
<evidence type="ECO:0000313" key="1">
    <source>
        <dbReference type="EMBL" id="KAL2508910.1"/>
    </source>
</evidence>
<dbReference type="EMBL" id="JBFOLJ010000009">
    <property type="protein sequence ID" value="KAL2508910.1"/>
    <property type="molecule type" value="Genomic_DNA"/>
</dbReference>
<dbReference type="AlphaFoldDB" id="A0ABD1T8I6"/>
<name>A0ABD1T8I6_9LAMI</name>
<accession>A0ABD1T8I6</accession>
<gene>
    <name evidence="1" type="ORF">Fot_32557</name>
</gene>
<proteinExistence type="predicted"/>